<proteinExistence type="predicted"/>
<accession>A0ABX9IGD7</accession>
<protein>
    <submittedName>
        <fullName evidence="2">Aldo/keto reductase</fullName>
    </submittedName>
</protein>
<dbReference type="InterPro" id="IPR020471">
    <property type="entry name" value="AKR"/>
</dbReference>
<dbReference type="InterPro" id="IPR023210">
    <property type="entry name" value="NADP_OxRdtase_dom"/>
</dbReference>
<dbReference type="EMBL" id="QNUF01000031">
    <property type="protein sequence ID" value="REC71808.1"/>
    <property type="molecule type" value="Genomic_DNA"/>
</dbReference>
<dbReference type="CDD" id="cd19090">
    <property type="entry name" value="AKR_AKR15A-like"/>
    <property type="match status" value="1"/>
</dbReference>
<dbReference type="SUPFAM" id="SSF51430">
    <property type="entry name" value="NAD(P)-linked oxidoreductase"/>
    <property type="match status" value="1"/>
</dbReference>
<evidence type="ECO:0000313" key="2">
    <source>
        <dbReference type="EMBL" id="REC71808.1"/>
    </source>
</evidence>
<dbReference type="Proteomes" id="UP000256491">
    <property type="component" value="Unassembled WGS sequence"/>
</dbReference>
<dbReference type="PROSITE" id="PS51257">
    <property type="entry name" value="PROKAR_LIPOPROTEIN"/>
    <property type="match status" value="1"/>
</dbReference>
<dbReference type="InterPro" id="IPR036812">
    <property type="entry name" value="NAD(P)_OxRdtase_dom_sf"/>
</dbReference>
<evidence type="ECO:0000259" key="1">
    <source>
        <dbReference type="Pfam" id="PF00248"/>
    </source>
</evidence>
<dbReference type="Pfam" id="PF00248">
    <property type="entry name" value="Aldo_ket_red"/>
    <property type="match status" value="1"/>
</dbReference>
<gene>
    <name evidence="2" type="ORF">DRF57_20100</name>
</gene>
<evidence type="ECO:0000313" key="3">
    <source>
        <dbReference type="Proteomes" id="UP000256491"/>
    </source>
</evidence>
<dbReference type="Gene3D" id="3.20.20.100">
    <property type="entry name" value="NADP-dependent oxidoreductase domain"/>
    <property type="match status" value="1"/>
</dbReference>
<sequence>MINKSQLKDNSFSSVDHTPVFPLSLGGAGIGSCNENIFFQEAISEKQAVETILYALENGINLIDTSPFYGNSEKKIGIALQEYGNRSSLVISTKAGTHPIYKGYSGENFRKSIENSLKLLQTDYLDIVHIHDPSTIEFKNMMENGGMETLLRLKEEKIIRNIGLGVRDHHIHFQFIASGYADAILPYLDYNLLSTKAGPLLETAHKNNISVLLGSALCMGILSGKNPADINIRHYDIEKDVSIEKAIQMYLWCCKNEVNLMALNYQFILNNPAVNTIIIGASSKEEVEKSLHAYKENINPNLMKLFLQQFNLL</sequence>
<organism evidence="2 3">
    <name type="scientific">Chryseobacterium rhizosphaerae</name>
    <dbReference type="NCBI Taxonomy" id="395937"/>
    <lineage>
        <taxon>Bacteria</taxon>
        <taxon>Pseudomonadati</taxon>
        <taxon>Bacteroidota</taxon>
        <taxon>Flavobacteriia</taxon>
        <taxon>Flavobacteriales</taxon>
        <taxon>Weeksellaceae</taxon>
        <taxon>Chryseobacterium group</taxon>
        <taxon>Chryseobacterium</taxon>
    </lineage>
</organism>
<keyword evidence="3" id="KW-1185">Reference proteome</keyword>
<name>A0ABX9IGD7_9FLAO</name>
<comment type="caution">
    <text evidence="2">The sequence shown here is derived from an EMBL/GenBank/DDBJ whole genome shotgun (WGS) entry which is preliminary data.</text>
</comment>
<feature type="domain" description="NADP-dependent oxidoreductase" evidence="1">
    <location>
        <begin position="23"/>
        <end position="300"/>
    </location>
</feature>
<dbReference type="PANTHER" id="PTHR42686:SF1">
    <property type="entry name" value="GH17980P-RELATED"/>
    <property type="match status" value="1"/>
</dbReference>
<dbReference type="PANTHER" id="PTHR42686">
    <property type="entry name" value="GH17980P-RELATED"/>
    <property type="match status" value="1"/>
</dbReference>
<reference evidence="2 3" key="1">
    <citation type="journal article" date="2010" name="Syst. Appl. Microbiol.">
        <title>Four new species of Chryseobacterium from the rhizosphere of coastal sand dune plants, Chryseobacterium elymi sp. nov., Chryseobacterium hagamense sp. nov., Chryseobacterium lathyri sp. nov. and Chryseobacterium rhizosphaerae sp. nov.</title>
        <authorList>
            <person name="Cho S.H."/>
            <person name="Lee K.S."/>
            <person name="Shin D.S."/>
            <person name="Han J.H."/>
            <person name="Park K.S."/>
            <person name="Lee C.H."/>
            <person name="Park K.H."/>
            <person name="Kim S.B."/>
        </authorList>
    </citation>
    <scope>NUCLEOTIDE SEQUENCE [LARGE SCALE GENOMIC DNA]</scope>
    <source>
        <strain evidence="2 3">KCTC 22548</strain>
    </source>
</reference>